<proteinExistence type="predicted"/>
<gene>
    <name evidence="1" type="ORF">DHETER_LOCUS4205</name>
</gene>
<dbReference type="EMBL" id="CAJVPU010004048">
    <property type="protein sequence ID" value="CAG8527319.1"/>
    <property type="molecule type" value="Genomic_DNA"/>
</dbReference>
<comment type="caution">
    <text evidence="1">The sequence shown here is derived from an EMBL/GenBank/DDBJ whole genome shotgun (WGS) entry which is preliminary data.</text>
</comment>
<protein>
    <submittedName>
        <fullName evidence="1">4462_t:CDS:1</fullName>
    </submittedName>
</protein>
<feature type="non-terminal residue" evidence="1">
    <location>
        <position position="1"/>
    </location>
</feature>
<dbReference type="Proteomes" id="UP000789702">
    <property type="component" value="Unassembled WGS sequence"/>
</dbReference>
<accession>A0ACA9LF70</accession>
<name>A0ACA9LF70_9GLOM</name>
<reference evidence="1" key="1">
    <citation type="submission" date="2021-06" db="EMBL/GenBank/DDBJ databases">
        <authorList>
            <person name="Kallberg Y."/>
            <person name="Tangrot J."/>
            <person name="Rosling A."/>
        </authorList>
    </citation>
    <scope>NUCLEOTIDE SEQUENCE</scope>
    <source>
        <strain evidence="1">IL203A</strain>
    </source>
</reference>
<evidence type="ECO:0000313" key="2">
    <source>
        <dbReference type="Proteomes" id="UP000789702"/>
    </source>
</evidence>
<sequence>SNRSDVKLLETQAQARLSLLLSGATSISHQFLIFCPQGGYVNMYPYTNLYTLFSNNPNQIIIHILVEQLPGSETQII</sequence>
<keyword evidence="2" id="KW-1185">Reference proteome</keyword>
<organism evidence="1 2">
    <name type="scientific">Dentiscutata heterogama</name>
    <dbReference type="NCBI Taxonomy" id="1316150"/>
    <lineage>
        <taxon>Eukaryota</taxon>
        <taxon>Fungi</taxon>
        <taxon>Fungi incertae sedis</taxon>
        <taxon>Mucoromycota</taxon>
        <taxon>Glomeromycotina</taxon>
        <taxon>Glomeromycetes</taxon>
        <taxon>Diversisporales</taxon>
        <taxon>Gigasporaceae</taxon>
        <taxon>Dentiscutata</taxon>
    </lineage>
</organism>
<evidence type="ECO:0000313" key="1">
    <source>
        <dbReference type="EMBL" id="CAG8527319.1"/>
    </source>
</evidence>